<dbReference type="EMBL" id="JBHTAJ010000032">
    <property type="protein sequence ID" value="MFC7181488.1"/>
    <property type="molecule type" value="Genomic_DNA"/>
</dbReference>
<evidence type="ECO:0000313" key="2">
    <source>
        <dbReference type="EMBL" id="MFC7181488.1"/>
    </source>
</evidence>
<comment type="caution">
    <text evidence="2">The sequence shown here is derived from an EMBL/GenBank/DDBJ whole genome shotgun (WGS) entry which is preliminary data.</text>
</comment>
<evidence type="ECO:0000313" key="3">
    <source>
        <dbReference type="Proteomes" id="UP001596435"/>
    </source>
</evidence>
<dbReference type="Proteomes" id="UP001596435">
    <property type="component" value="Unassembled WGS sequence"/>
</dbReference>
<sequence length="97" mass="10421">MSAIAKRNAADSPHPGRGSARIHFDRGRHPATRLPLLEPGAQGEPPVCGGCAFLYERAGSHGARLKCRVRASKRRPGPNLQPGFPACQRFQPANDQA</sequence>
<evidence type="ECO:0000256" key="1">
    <source>
        <dbReference type="SAM" id="MobiDB-lite"/>
    </source>
</evidence>
<dbReference type="RefSeq" id="WP_380231503.1">
    <property type="nucleotide sequence ID" value="NZ_JBHSVH010000002.1"/>
</dbReference>
<organism evidence="2 3">
    <name type="scientific">Kitasatospora paranensis</name>
    <dbReference type="NCBI Taxonomy" id="258053"/>
    <lineage>
        <taxon>Bacteria</taxon>
        <taxon>Bacillati</taxon>
        <taxon>Actinomycetota</taxon>
        <taxon>Actinomycetes</taxon>
        <taxon>Kitasatosporales</taxon>
        <taxon>Streptomycetaceae</taxon>
        <taxon>Kitasatospora</taxon>
    </lineage>
</organism>
<name>A0ABW2FW68_9ACTN</name>
<protein>
    <submittedName>
        <fullName evidence="2">Uncharacterized protein</fullName>
    </submittedName>
</protein>
<reference evidence="3" key="1">
    <citation type="journal article" date="2019" name="Int. J. Syst. Evol. Microbiol.">
        <title>The Global Catalogue of Microorganisms (GCM) 10K type strain sequencing project: providing services to taxonomists for standard genome sequencing and annotation.</title>
        <authorList>
            <consortium name="The Broad Institute Genomics Platform"/>
            <consortium name="The Broad Institute Genome Sequencing Center for Infectious Disease"/>
            <person name="Wu L."/>
            <person name="Ma J."/>
        </authorList>
    </citation>
    <scope>NUCLEOTIDE SEQUENCE [LARGE SCALE GENOMIC DNA]</scope>
    <source>
        <strain evidence="3">CGMCC 1.12859</strain>
    </source>
</reference>
<gene>
    <name evidence="2" type="ORF">ACFQMG_18210</name>
</gene>
<keyword evidence="3" id="KW-1185">Reference proteome</keyword>
<accession>A0ABW2FW68</accession>
<feature type="region of interest" description="Disordered" evidence="1">
    <location>
        <begin position="1"/>
        <end position="40"/>
    </location>
</feature>
<feature type="region of interest" description="Disordered" evidence="1">
    <location>
        <begin position="73"/>
        <end position="97"/>
    </location>
</feature>
<proteinExistence type="predicted"/>